<dbReference type="OrthoDB" id="1749560at2759"/>
<keyword evidence="1" id="KW-1185">Reference proteome</keyword>
<dbReference type="Proteomes" id="UP000504610">
    <property type="component" value="Chromosome 3"/>
</dbReference>
<sequence>MKLRSVARAFLVCNVGSGTRALFWHDNWTGLRPLFEICGDLGPMVSGISYSATVSETASSAGWRIPRGRHLLNQFLRAILAEVSSTMDPSVQDFFQWRQYSSDSVSGVFSLTKTWESLYPDPVQVSWFKSVWFS</sequence>
<dbReference type="RefSeq" id="XP_056862474.1">
    <property type="nucleotide sequence ID" value="XM_057006494.1"/>
</dbReference>
<dbReference type="KEGG" id="rsz:130510144"/>
<gene>
    <name evidence="2" type="primary">LOC130510144</name>
</gene>
<name>A0A9W3DF66_RAPSA</name>
<proteinExistence type="predicted"/>
<dbReference type="AlphaFoldDB" id="A0A9W3DF66"/>
<protein>
    <submittedName>
        <fullName evidence="2">Uncharacterized protein LOC130510144</fullName>
    </submittedName>
</protein>
<reference evidence="2" key="2">
    <citation type="submission" date="2025-08" db="UniProtKB">
        <authorList>
            <consortium name="RefSeq"/>
        </authorList>
    </citation>
    <scope>IDENTIFICATION</scope>
    <source>
        <tissue evidence="2">Leaf</tissue>
    </source>
</reference>
<organism evidence="1 2">
    <name type="scientific">Raphanus sativus</name>
    <name type="common">Radish</name>
    <name type="synonym">Raphanus raphanistrum var. sativus</name>
    <dbReference type="NCBI Taxonomy" id="3726"/>
    <lineage>
        <taxon>Eukaryota</taxon>
        <taxon>Viridiplantae</taxon>
        <taxon>Streptophyta</taxon>
        <taxon>Embryophyta</taxon>
        <taxon>Tracheophyta</taxon>
        <taxon>Spermatophyta</taxon>
        <taxon>Magnoliopsida</taxon>
        <taxon>eudicotyledons</taxon>
        <taxon>Gunneridae</taxon>
        <taxon>Pentapetalae</taxon>
        <taxon>rosids</taxon>
        <taxon>malvids</taxon>
        <taxon>Brassicales</taxon>
        <taxon>Brassicaceae</taxon>
        <taxon>Brassiceae</taxon>
        <taxon>Raphanus</taxon>
    </lineage>
</organism>
<accession>A0A9W3DF66</accession>
<reference evidence="1" key="1">
    <citation type="journal article" date="2019" name="Database">
        <title>The radish genome database (RadishGD): an integrated information resource for radish genomics.</title>
        <authorList>
            <person name="Yu H.J."/>
            <person name="Baek S."/>
            <person name="Lee Y.J."/>
            <person name="Cho A."/>
            <person name="Mun J.H."/>
        </authorList>
    </citation>
    <scope>NUCLEOTIDE SEQUENCE [LARGE SCALE GENOMIC DNA]</scope>
    <source>
        <strain evidence="1">cv. WK10039</strain>
    </source>
</reference>
<dbReference type="GeneID" id="130510144"/>
<evidence type="ECO:0000313" key="2">
    <source>
        <dbReference type="RefSeq" id="XP_056862474.1"/>
    </source>
</evidence>
<evidence type="ECO:0000313" key="1">
    <source>
        <dbReference type="Proteomes" id="UP000504610"/>
    </source>
</evidence>